<dbReference type="AlphaFoldDB" id="A0A4Y4EVH8"/>
<gene>
    <name evidence="1" type="ORF">HHA01_08790</name>
</gene>
<dbReference type="OrthoDB" id="6171524at2"/>
<evidence type="ECO:0000313" key="1">
    <source>
        <dbReference type="EMBL" id="GED21902.1"/>
    </source>
</evidence>
<name>A0A4Y4EVH8_9GAMM</name>
<accession>A0A4Y4EVH8</accession>
<comment type="caution">
    <text evidence="1">The sequence shown here is derived from an EMBL/GenBank/DDBJ whole genome shotgun (WGS) entry which is preliminary data.</text>
</comment>
<reference evidence="1 2" key="1">
    <citation type="submission" date="2019-06" db="EMBL/GenBank/DDBJ databases">
        <title>Whole genome shotgun sequence of Halomonas halmophila NBRC 15537.</title>
        <authorList>
            <person name="Hosoyama A."/>
            <person name="Uohara A."/>
            <person name="Ohji S."/>
            <person name="Ichikawa N."/>
        </authorList>
    </citation>
    <scope>NUCLEOTIDE SEQUENCE [LARGE SCALE GENOMIC DNA]</scope>
    <source>
        <strain evidence="1 2">NBRC 15537</strain>
    </source>
</reference>
<protein>
    <submittedName>
        <fullName evidence="1">Uncharacterized protein</fullName>
    </submittedName>
</protein>
<sequence length="74" mass="8896">MAWLTNFGTHWPEIADRYNECTRHMFRYYLSVYAGAFRARDLPLRQVVYSRRLTGKSSRSCTELTRHLRHFANI</sequence>
<dbReference type="Proteomes" id="UP000319812">
    <property type="component" value="Unassembled WGS sequence"/>
</dbReference>
<keyword evidence="2" id="KW-1185">Reference proteome</keyword>
<evidence type="ECO:0000313" key="2">
    <source>
        <dbReference type="Proteomes" id="UP000319812"/>
    </source>
</evidence>
<dbReference type="EMBL" id="BJOC01000013">
    <property type="protein sequence ID" value="GED21902.1"/>
    <property type="molecule type" value="Genomic_DNA"/>
</dbReference>
<organism evidence="1 2">
    <name type="scientific">Halomonas halmophila</name>
    <dbReference type="NCBI Taxonomy" id="252"/>
    <lineage>
        <taxon>Bacteria</taxon>
        <taxon>Pseudomonadati</taxon>
        <taxon>Pseudomonadota</taxon>
        <taxon>Gammaproteobacteria</taxon>
        <taxon>Oceanospirillales</taxon>
        <taxon>Halomonadaceae</taxon>
        <taxon>Halomonas</taxon>
    </lineage>
</organism>
<proteinExistence type="predicted"/>